<feature type="compositionally biased region" description="Low complexity" evidence="1">
    <location>
        <begin position="402"/>
        <end position="422"/>
    </location>
</feature>
<feature type="region of interest" description="Disordered" evidence="1">
    <location>
        <begin position="818"/>
        <end position="919"/>
    </location>
</feature>
<feature type="region of interest" description="Disordered" evidence="1">
    <location>
        <begin position="263"/>
        <end position="443"/>
    </location>
</feature>
<gene>
    <name evidence="3" type="primary">LOC106805197</name>
</gene>
<organism evidence="2 3">
    <name type="scientific">Priapulus caudatus</name>
    <name type="common">Priapulid worm</name>
    <dbReference type="NCBI Taxonomy" id="37621"/>
    <lineage>
        <taxon>Eukaryota</taxon>
        <taxon>Metazoa</taxon>
        <taxon>Ecdysozoa</taxon>
        <taxon>Scalidophora</taxon>
        <taxon>Priapulida</taxon>
        <taxon>Priapulimorpha</taxon>
        <taxon>Priapulimorphida</taxon>
        <taxon>Priapulidae</taxon>
        <taxon>Priapulus</taxon>
    </lineage>
</organism>
<feature type="region of interest" description="Disordered" evidence="1">
    <location>
        <begin position="91"/>
        <end position="112"/>
    </location>
</feature>
<feature type="compositionally biased region" description="Low complexity" evidence="1">
    <location>
        <begin position="715"/>
        <end position="729"/>
    </location>
</feature>
<feature type="compositionally biased region" description="Polar residues" evidence="1">
    <location>
        <begin position="1211"/>
        <end position="1229"/>
    </location>
</feature>
<feature type="compositionally biased region" description="Basic and acidic residues" evidence="1">
    <location>
        <begin position="846"/>
        <end position="862"/>
    </location>
</feature>
<feature type="region of interest" description="Disordered" evidence="1">
    <location>
        <begin position="541"/>
        <end position="740"/>
    </location>
</feature>
<feature type="compositionally biased region" description="Pro residues" evidence="1">
    <location>
        <begin position="423"/>
        <end position="439"/>
    </location>
</feature>
<proteinExistence type="predicted"/>
<evidence type="ECO:0000256" key="1">
    <source>
        <dbReference type="SAM" id="MobiDB-lite"/>
    </source>
</evidence>
<feature type="compositionally biased region" description="Low complexity" evidence="1">
    <location>
        <begin position="13"/>
        <end position="23"/>
    </location>
</feature>
<feature type="region of interest" description="Disordered" evidence="1">
    <location>
        <begin position="1"/>
        <end position="28"/>
    </location>
</feature>
<feature type="compositionally biased region" description="Polar residues" evidence="1">
    <location>
        <begin position="863"/>
        <end position="875"/>
    </location>
</feature>
<dbReference type="Proteomes" id="UP000695022">
    <property type="component" value="Unplaced"/>
</dbReference>
<feature type="compositionally biased region" description="Gly residues" evidence="1">
    <location>
        <begin position="1"/>
        <end position="12"/>
    </location>
</feature>
<name>A0ABM1DQG2_PRICU</name>
<reference evidence="3" key="1">
    <citation type="submission" date="2025-08" db="UniProtKB">
        <authorList>
            <consortium name="RefSeq"/>
        </authorList>
    </citation>
    <scope>IDENTIFICATION</scope>
</reference>
<evidence type="ECO:0000313" key="3">
    <source>
        <dbReference type="RefSeq" id="XP_014662183.1"/>
    </source>
</evidence>
<feature type="compositionally biased region" description="Low complexity" evidence="1">
    <location>
        <begin position="876"/>
        <end position="900"/>
    </location>
</feature>
<feature type="compositionally biased region" description="Low complexity" evidence="1">
    <location>
        <begin position="600"/>
        <end position="620"/>
    </location>
</feature>
<feature type="compositionally biased region" description="Pro residues" evidence="1">
    <location>
        <begin position="338"/>
        <end position="358"/>
    </location>
</feature>
<dbReference type="PRINTS" id="PR01217">
    <property type="entry name" value="PRICHEXTENSN"/>
</dbReference>
<feature type="region of interest" description="Disordered" evidence="1">
    <location>
        <begin position="931"/>
        <end position="950"/>
    </location>
</feature>
<dbReference type="GeneID" id="106805197"/>
<feature type="compositionally biased region" description="Pro residues" evidence="1">
    <location>
        <begin position="367"/>
        <end position="380"/>
    </location>
</feature>
<feature type="compositionally biased region" description="Low complexity" evidence="1">
    <location>
        <begin position="635"/>
        <end position="656"/>
    </location>
</feature>
<evidence type="ECO:0000313" key="2">
    <source>
        <dbReference type="Proteomes" id="UP000695022"/>
    </source>
</evidence>
<feature type="compositionally biased region" description="Low complexity" evidence="1">
    <location>
        <begin position="1183"/>
        <end position="1195"/>
    </location>
</feature>
<keyword evidence="2" id="KW-1185">Reference proteome</keyword>
<sequence>MFAVGGGAGGGEPRSPGRSPARAKSLEEELLRESDYAVAAATVAPPTSAELHVAKIASSLDSLIESEAAKAEHRRRLSTLEEIIDSVAEGAGGHGRSEAFAGPARAPSRGKPDNKYAFPAEQLDFADILAQHGGAASTSYVDAVLAGDGLELTAVTAAAAPQLTAASQLNAAAAMAAAGQFAKPASLERVKQRRPSDRDGTPLEALDLSTQKHEALLHLGGVGGLGGLGGSVRGEAMGMPNLPFRRSLSVDSAVMMKPGFFAEQQKQQQQQQQQQGRKRGPKPGEKRKERDDTKKAAKRKKGLDGGGGSQQRSPARSLTPSSSIGSLTPPAGFGEPTMTPPSKPATPSQTPPLPPHTPPWQTSTQTPPRPAPTPPRPFQTPPRLSQAQTPPRSIHTPPHAPSPTSQRTAATAQTPPRASQTPPCMPPSVTPPLAAPKQPPAEKVLSPQKIIVVSSASKNAAPIVAPRAGVAVLAHTSGVKVGTSLLKSQSVAVATAQLMSGGGSTKLSSAKVPCYAPKPAQQPVKYKQVISGLSASGIKVPVYRPPQPKQLTSPSLPKPQTSPNIPRPRTSPSLPKTLISPNLPKPASKTPTVALTSLAKFSTTKVTSSLKSKSGSKFHSTPSPKFHSTPSPKFHSTPSPKYHSSPSPKFHSSSPKTHLPSAKSSFPHQKSRASSPNTHVSSPKTLMTSAKLHSTNPKTGRPVDPSKATFKHGSSKSAVSSKFAKSGGAPTTVTVSKEGTSKLITKQAQVKLKPLSMLSAASSDKLTVATTPSTADSASSVAASAVTSAPVTSPSGKPLFRAGRKASLMSLIDKLHSSASSVNVMVGSPKSGRKDDRSKTSSGKVARVERGQTDRKGGEKTSIKLTVTKTMTSDWTTKLTSTASTKSSKPQRPSQPSLRQPVPPSSEKPVSVSAKTTADTFSKTVDPAAAVTQAAAPVSHAQTTTSAASPSSVIEVAATEDLAGKEGEASSINTVLEMHDLCSPEEDKEAAASAHDSKGANFELIAIPEPIEDAEVLPPAVAPREEVPPPCEAGQAEATVPEEVSVPDTHVDMAKAEPAVIVQPSAEEPKDSTLAQPPPLTERPPPTERAPPPPPPKIGKRDSPIAPGNNGIKAPPASTPPPPQPAVEKAEPVLRRSSSAASSPCAEELSSPEDSLIIDYPATPKSAKTRASPALKQATPATSPAGARSPGRAPAQQSPATGKSPGPAAKSPSTPYENSNPSSIKSETSCVIDDDLMDEALMGLG</sequence>
<feature type="compositionally biased region" description="Low complexity" evidence="1">
    <location>
        <begin position="767"/>
        <end position="795"/>
    </location>
</feature>
<feature type="compositionally biased region" description="Polar residues" evidence="1">
    <location>
        <begin position="662"/>
        <end position="698"/>
    </location>
</feature>
<protein>
    <submittedName>
        <fullName evidence="3">Nascent polypeptide-associated complex subunit alpha, muscle-specific form-like</fullName>
    </submittedName>
</protein>
<feature type="compositionally biased region" description="Low complexity" evidence="1">
    <location>
        <begin position="264"/>
        <end position="275"/>
    </location>
</feature>
<feature type="compositionally biased region" description="Pro residues" evidence="1">
    <location>
        <begin position="1076"/>
        <end position="1097"/>
    </location>
</feature>
<feature type="region of interest" description="Disordered" evidence="1">
    <location>
        <begin position="1022"/>
        <end position="1232"/>
    </location>
</feature>
<feature type="compositionally biased region" description="Basic and acidic residues" evidence="1">
    <location>
        <begin position="282"/>
        <end position="295"/>
    </location>
</feature>
<feature type="region of interest" description="Disordered" evidence="1">
    <location>
        <begin position="761"/>
        <end position="800"/>
    </location>
</feature>
<feature type="compositionally biased region" description="Polar residues" evidence="1">
    <location>
        <begin position="310"/>
        <end position="326"/>
    </location>
</feature>
<feature type="compositionally biased region" description="Polar residues" evidence="1">
    <location>
        <begin position="621"/>
        <end position="631"/>
    </location>
</feature>
<feature type="compositionally biased region" description="Polar residues" evidence="1">
    <location>
        <begin position="731"/>
        <end position="740"/>
    </location>
</feature>
<accession>A0ABM1DQG2</accession>
<feature type="compositionally biased region" description="Low complexity" evidence="1">
    <location>
        <begin position="1135"/>
        <end position="1153"/>
    </location>
</feature>
<dbReference type="RefSeq" id="XP_014662183.1">
    <property type="nucleotide sequence ID" value="XM_014806697.1"/>
</dbReference>
<feature type="compositionally biased region" description="Polar residues" evidence="1">
    <location>
        <begin position="549"/>
        <end position="574"/>
    </location>
</feature>